<organism evidence="8 9">
    <name type="scientific">Calocera cornea HHB12733</name>
    <dbReference type="NCBI Taxonomy" id="1353952"/>
    <lineage>
        <taxon>Eukaryota</taxon>
        <taxon>Fungi</taxon>
        <taxon>Dikarya</taxon>
        <taxon>Basidiomycota</taxon>
        <taxon>Agaricomycotina</taxon>
        <taxon>Dacrymycetes</taxon>
        <taxon>Dacrymycetales</taxon>
        <taxon>Dacrymycetaceae</taxon>
        <taxon>Calocera</taxon>
    </lineage>
</organism>
<dbReference type="PANTHER" id="PTHR11802:SF113">
    <property type="entry name" value="SERINE CARBOXYPEPTIDASE CTSA-4.1"/>
    <property type="match status" value="1"/>
</dbReference>
<dbReference type="AlphaFoldDB" id="A0A165GIR7"/>
<keyword evidence="7" id="KW-0732">Signal</keyword>
<dbReference type="GO" id="GO:0006508">
    <property type="term" value="P:proteolysis"/>
    <property type="evidence" value="ECO:0007669"/>
    <property type="project" value="UniProtKB-KW"/>
</dbReference>
<feature type="signal peptide" evidence="7">
    <location>
        <begin position="1"/>
        <end position="15"/>
    </location>
</feature>
<evidence type="ECO:0000256" key="3">
    <source>
        <dbReference type="ARBA" id="ARBA00022645"/>
    </source>
</evidence>
<dbReference type="Pfam" id="PF00450">
    <property type="entry name" value="Peptidase_S10"/>
    <property type="match status" value="1"/>
</dbReference>
<dbReference type="OrthoDB" id="443318at2759"/>
<accession>A0A165GIR7</accession>
<dbReference type="GO" id="GO:0004185">
    <property type="term" value="F:serine-type carboxypeptidase activity"/>
    <property type="evidence" value="ECO:0007669"/>
    <property type="project" value="UniProtKB-EC"/>
</dbReference>
<feature type="chain" id="PRO_5012452756" description="carboxypeptidase C" evidence="7">
    <location>
        <begin position="16"/>
        <end position="491"/>
    </location>
</feature>
<dbReference type="InParanoid" id="A0A165GIR7"/>
<keyword evidence="9" id="KW-1185">Reference proteome</keyword>
<gene>
    <name evidence="8" type="ORF">CALCODRAFT_554989</name>
</gene>
<dbReference type="Proteomes" id="UP000076842">
    <property type="component" value="Unassembled WGS sequence"/>
</dbReference>
<keyword evidence="6" id="KW-0325">Glycoprotein</keyword>
<keyword evidence="3 8" id="KW-0121">Carboxypeptidase</keyword>
<evidence type="ECO:0000313" key="8">
    <source>
        <dbReference type="EMBL" id="KZT58121.1"/>
    </source>
</evidence>
<keyword evidence="5" id="KW-0378">Hydrolase</keyword>
<comment type="similarity">
    <text evidence="1">Belongs to the peptidase S10 family.</text>
</comment>
<reference evidence="8 9" key="1">
    <citation type="journal article" date="2016" name="Mol. Biol. Evol.">
        <title>Comparative Genomics of Early-Diverging Mushroom-Forming Fungi Provides Insights into the Origins of Lignocellulose Decay Capabilities.</title>
        <authorList>
            <person name="Nagy L.G."/>
            <person name="Riley R."/>
            <person name="Tritt A."/>
            <person name="Adam C."/>
            <person name="Daum C."/>
            <person name="Floudas D."/>
            <person name="Sun H."/>
            <person name="Yadav J.S."/>
            <person name="Pangilinan J."/>
            <person name="Larsson K.H."/>
            <person name="Matsuura K."/>
            <person name="Barry K."/>
            <person name="Labutti K."/>
            <person name="Kuo R."/>
            <person name="Ohm R.A."/>
            <person name="Bhattacharya S.S."/>
            <person name="Shirouzu T."/>
            <person name="Yoshinaga Y."/>
            <person name="Martin F.M."/>
            <person name="Grigoriev I.V."/>
            <person name="Hibbett D.S."/>
        </authorList>
    </citation>
    <scope>NUCLEOTIDE SEQUENCE [LARGE SCALE GENOMIC DNA]</scope>
    <source>
        <strain evidence="8 9">HHB12733</strain>
    </source>
</reference>
<evidence type="ECO:0000256" key="2">
    <source>
        <dbReference type="ARBA" id="ARBA00012446"/>
    </source>
</evidence>
<evidence type="ECO:0000256" key="6">
    <source>
        <dbReference type="ARBA" id="ARBA00023180"/>
    </source>
</evidence>
<dbReference type="STRING" id="1353952.A0A165GIR7"/>
<protein>
    <recommendedName>
        <fullName evidence="2">carboxypeptidase C</fullName>
        <ecNumber evidence="2">3.4.16.5</ecNumber>
    </recommendedName>
</protein>
<dbReference type="InterPro" id="IPR001563">
    <property type="entry name" value="Peptidase_S10"/>
</dbReference>
<keyword evidence="4" id="KW-0645">Protease</keyword>
<evidence type="ECO:0000256" key="4">
    <source>
        <dbReference type="ARBA" id="ARBA00022670"/>
    </source>
</evidence>
<proteinExistence type="inferred from homology"/>
<dbReference type="InterPro" id="IPR029058">
    <property type="entry name" value="AB_hydrolase_fold"/>
</dbReference>
<evidence type="ECO:0000256" key="1">
    <source>
        <dbReference type="ARBA" id="ARBA00009431"/>
    </source>
</evidence>
<dbReference type="SUPFAM" id="SSF53474">
    <property type="entry name" value="alpha/beta-Hydrolases"/>
    <property type="match status" value="1"/>
</dbReference>
<evidence type="ECO:0000256" key="5">
    <source>
        <dbReference type="ARBA" id="ARBA00022801"/>
    </source>
</evidence>
<dbReference type="GO" id="GO:0000324">
    <property type="term" value="C:fungal-type vacuole"/>
    <property type="evidence" value="ECO:0007669"/>
    <property type="project" value="TreeGrafter"/>
</dbReference>
<evidence type="ECO:0000256" key="7">
    <source>
        <dbReference type="SAM" id="SignalP"/>
    </source>
</evidence>
<name>A0A165GIR7_9BASI</name>
<dbReference type="Gene3D" id="1.10.287.410">
    <property type="match status" value="1"/>
</dbReference>
<evidence type="ECO:0000313" key="9">
    <source>
        <dbReference type="Proteomes" id="UP000076842"/>
    </source>
</evidence>
<dbReference type="PRINTS" id="PR00724">
    <property type="entry name" value="CRBOXYPTASEC"/>
</dbReference>
<dbReference type="EMBL" id="KV423955">
    <property type="protein sequence ID" value="KZT58121.1"/>
    <property type="molecule type" value="Genomic_DNA"/>
</dbReference>
<dbReference type="PANTHER" id="PTHR11802">
    <property type="entry name" value="SERINE PROTEASE FAMILY S10 SERINE CARBOXYPEPTIDASE"/>
    <property type="match status" value="1"/>
</dbReference>
<sequence>MRTLALLLPIALVRAALTPLPSRAPAAGGPSSCPAPGDPLCPLSTQEYITVAHDGFREHALRIRETTGWCDPDVRSWTGYLDINGGSKHLFFYFFESRCAPSTDPLLMYVDGGPGCSGALGLFMELGPCSVNVQGTDTVPRSAAWNERVNVIFLDQPVGAGWSHADYEQVVDTTEAAAVDVVAFVRLFLERFQQYKGREFHMTGKSYAGRYLPVFAGEILDQNKRAAAQGMQEINLKSIMIGNGHTDYFTMLPSRFELVCTGASVPPILDVSQCVRMKRALPRCLQMTRASCVDRFDELGCKAAKGFCSEQLEDPFVASGRNIYDISKECEGSIGETLCYPITTKITDYLNLPSTRNLLGVDDGVSSFELCANKVWKAFNGRMDIHAPNTYYVANLLERGISILNFAGTYDWACNWIGNMRWVEEMEWSGREAYNAQPARQWFVDGQPAGITKSWKGMTFATIDGAGHLAPHDKPVQALALANRWLAKRAL</sequence>
<dbReference type="EC" id="3.4.16.5" evidence="2"/>
<dbReference type="Gene3D" id="3.40.50.1820">
    <property type="entry name" value="alpha/beta hydrolase"/>
    <property type="match status" value="1"/>
</dbReference>